<keyword evidence="5 7" id="KW-1133">Transmembrane helix</keyword>
<evidence type="ECO:0000313" key="12">
    <source>
        <dbReference type="Proteomes" id="UP000481033"/>
    </source>
</evidence>
<dbReference type="PANTHER" id="PTHR30347">
    <property type="entry name" value="POTASSIUM CHANNEL RELATED"/>
    <property type="match status" value="1"/>
</dbReference>
<comment type="caution">
    <text evidence="11">The sequence shown here is derived from an EMBL/GenBank/DDBJ whole genome shotgun (WGS) entry which is preliminary data.</text>
</comment>
<feature type="transmembrane region" description="Helical" evidence="7">
    <location>
        <begin position="20"/>
        <end position="39"/>
    </location>
</feature>
<dbReference type="Gene3D" id="2.30.30.60">
    <property type="match status" value="1"/>
</dbReference>
<dbReference type="InterPro" id="IPR011014">
    <property type="entry name" value="MscS_channel_TM-2"/>
</dbReference>
<feature type="domain" description="Mechanosensitive ion channel MscS" evidence="8">
    <location>
        <begin position="378"/>
        <end position="445"/>
    </location>
</feature>
<dbReference type="SUPFAM" id="SSF82861">
    <property type="entry name" value="Mechanosensitive channel protein MscS (YggB), transmembrane region"/>
    <property type="match status" value="1"/>
</dbReference>
<evidence type="ECO:0000259" key="8">
    <source>
        <dbReference type="Pfam" id="PF00924"/>
    </source>
</evidence>
<organism evidence="11 12">
    <name type="scientific">Adonisia turfae CCMR0081</name>
    <dbReference type="NCBI Taxonomy" id="2292702"/>
    <lineage>
        <taxon>Bacteria</taxon>
        <taxon>Bacillati</taxon>
        <taxon>Cyanobacteriota</taxon>
        <taxon>Adonisia</taxon>
        <taxon>Adonisia turfae</taxon>
    </lineage>
</organism>
<keyword evidence="3" id="KW-1003">Cell membrane</keyword>
<name>A0A6M0RZI7_9CYAN</name>
<feature type="transmembrane region" description="Helical" evidence="7">
    <location>
        <begin position="235"/>
        <end position="257"/>
    </location>
</feature>
<feature type="domain" description="Mechanosensitive ion channel transmembrane helices 2/3" evidence="10">
    <location>
        <begin position="337"/>
        <end position="377"/>
    </location>
</feature>
<dbReference type="InterPro" id="IPR052702">
    <property type="entry name" value="MscS-like_channel"/>
</dbReference>
<dbReference type="InterPro" id="IPR011066">
    <property type="entry name" value="MscS_channel_C_sf"/>
</dbReference>
<protein>
    <submittedName>
        <fullName evidence="11">Mechanosensitive ion channel protein MscS</fullName>
    </submittedName>
</protein>
<evidence type="ECO:0000256" key="5">
    <source>
        <dbReference type="ARBA" id="ARBA00022989"/>
    </source>
</evidence>
<evidence type="ECO:0000256" key="1">
    <source>
        <dbReference type="ARBA" id="ARBA00004651"/>
    </source>
</evidence>
<evidence type="ECO:0000259" key="10">
    <source>
        <dbReference type="Pfam" id="PF21088"/>
    </source>
</evidence>
<evidence type="ECO:0000256" key="4">
    <source>
        <dbReference type="ARBA" id="ARBA00022692"/>
    </source>
</evidence>
<feature type="transmembrane region" description="Helical" evidence="7">
    <location>
        <begin position="361"/>
        <end position="380"/>
    </location>
</feature>
<dbReference type="Gene3D" id="3.30.70.100">
    <property type="match status" value="1"/>
</dbReference>
<dbReference type="PANTHER" id="PTHR30347:SF1">
    <property type="entry name" value="MECHANOSENSITIVE CHANNEL MSCK"/>
    <property type="match status" value="1"/>
</dbReference>
<sequence>MLSQFFDQHVRKRQQYWRLTSRFVIGILLSVALGFTIFASPESFAQGIKNQESTVQEEEISTEWIVVDGQRLFQVAETKELTETRRAQGINWELAELMKSSEPLSVRVDISRYTPIIYNGSSARTGRRLLSVTANDLRAMNPPVNVKEDTLDRQARIWAENIEEGLKQARLERSGDYLLRATLTSLAVLLGAAGLHYFLGYLCRRYVLPLFPISVAQPLPGTTGIGRTEFSLARFSLQLLLLVLRVALWLSAVLFVVRQFRFTRAWTHRIQDGLAEFFIDQALPLGETSLSIADILALFGWLGILVLVAKIATNVLRSRLLQASGLSLGMQAAIAILIRYFILFVGIIAVLQLWGIDLSSLTLLASALGVGLGLGLQNIAKDISSGLVLVFERPIQVGDFIELEGKMGRVDRIGPRSTDIRTLDQVSIIVPNSRFLEQDVINWSHRNPLSRIHIPVGVSYNSNPETVKAILLEVGRQHSQVMAAPAPEVFLNDFGESSFNFELLVWIRKPQLYPQVKSDLNFAIATAFRKVGIEIPFPQRDIHLPKGPLPVTLSEDSLNKLDKHQRWDNNKT</sequence>
<feature type="transmembrane region" description="Helical" evidence="7">
    <location>
        <begin position="332"/>
        <end position="354"/>
    </location>
</feature>
<dbReference type="EMBL" id="QXHD01000004">
    <property type="protein sequence ID" value="NEZ61122.1"/>
    <property type="molecule type" value="Genomic_DNA"/>
</dbReference>
<feature type="transmembrane region" description="Helical" evidence="7">
    <location>
        <begin position="292"/>
        <end position="312"/>
    </location>
</feature>
<evidence type="ECO:0000256" key="7">
    <source>
        <dbReference type="SAM" id="Phobius"/>
    </source>
</evidence>
<evidence type="ECO:0000256" key="2">
    <source>
        <dbReference type="ARBA" id="ARBA00008017"/>
    </source>
</evidence>
<evidence type="ECO:0000256" key="3">
    <source>
        <dbReference type="ARBA" id="ARBA00022475"/>
    </source>
</evidence>
<comment type="similarity">
    <text evidence="2">Belongs to the MscS (TC 1.A.23) family.</text>
</comment>
<reference evidence="11 12" key="1">
    <citation type="journal article" date="2020" name="Microb. Ecol.">
        <title>Ecogenomics of the Marine Benthic Filamentous Cyanobacterium Adonisia.</title>
        <authorList>
            <person name="Walter J.M."/>
            <person name="Coutinho F.H."/>
            <person name="Leomil L."/>
            <person name="Hargreaves P.I."/>
            <person name="Campeao M.E."/>
            <person name="Vieira V.V."/>
            <person name="Silva B.S."/>
            <person name="Fistarol G.O."/>
            <person name="Salomon P.S."/>
            <person name="Sawabe T."/>
            <person name="Mino S."/>
            <person name="Hosokawa M."/>
            <person name="Miyashita H."/>
            <person name="Maruyama F."/>
            <person name="van Verk M.C."/>
            <person name="Dutilh B.E."/>
            <person name="Thompson C.C."/>
            <person name="Thompson F.L."/>
        </authorList>
    </citation>
    <scope>NUCLEOTIDE SEQUENCE [LARGE SCALE GENOMIC DNA]</scope>
    <source>
        <strain evidence="11 12">CCMR0081</strain>
    </source>
</reference>
<keyword evidence="12" id="KW-1185">Reference proteome</keyword>
<dbReference type="Pfam" id="PF21082">
    <property type="entry name" value="MS_channel_3rd"/>
    <property type="match status" value="1"/>
</dbReference>
<gene>
    <name evidence="11" type="ORF">DXZ20_36910</name>
</gene>
<dbReference type="InterPro" id="IPR010920">
    <property type="entry name" value="LSM_dom_sf"/>
</dbReference>
<dbReference type="SUPFAM" id="SSF50182">
    <property type="entry name" value="Sm-like ribonucleoproteins"/>
    <property type="match status" value="1"/>
</dbReference>
<dbReference type="RefSeq" id="WP_163703356.1">
    <property type="nucleotide sequence ID" value="NZ_QXHD01000004.1"/>
</dbReference>
<dbReference type="Gene3D" id="1.10.287.1260">
    <property type="match status" value="1"/>
</dbReference>
<keyword evidence="4 7" id="KW-0812">Transmembrane</keyword>
<evidence type="ECO:0000259" key="9">
    <source>
        <dbReference type="Pfam" id="PF21082"/>
    </source>
</evidence>
<evidence type="ECO:0000256" key="6">
    <source>
        <dbReference type="ARBA" id="ARBA00023136"/>
    </source>
</evidence>
<dbReference type="Proteomes" id="UP000481033">
    <property type="component" value="Unassembled WGS sequence"/>
</dbReference>
<dbReference type="Pfam" id="PF00924">
    <property type="entry name" value="MS_channel_2nd"/>
    <property type="match status" value="1"/>
</dbReference>
<evidence type="ECO:0000313" key="11">
    <source>
        <dbReference type="EMBL" id="NEZ61122.1"/>
    </source>
</evidence>
<dbReference type="InterPro" id="IPR006685">
    <property type="entry name" value="MscS_channel_2nd"/>
</dbReference>
<keyword evidence="6 7" id="KW-0472">Membrane</keyword>
<dbReference type="Pfam" id="PF21088">
    <property type="entry name" value="MS_channel_1st"/>
    <property type="match status" value="1"/>
</dbReference>
<dbReference type="InterPro" id="IPR049278">
    <property type="entry name" value="MS_channel_C"/>
</dbReference>
<comment type="subcellular location">
    <subcellularLocation>
        <location evidence="1">Cell membrane</location>
        <topology evidence="1">Multi-pass membrane protein</topology>
    </subcellularLocation>
</comment>
<feature type="transmembrane region" description="Helical" evidence="7">
    <location>
        <begin position="177"/>
        <end position="199"/>
    </location>
</feature>
<accession>A0A6M0RZI7</accession>
<dbReference type="InterPro" id="IPR023408">
    <property type="entry name" value="MscS_beta-dom_sf"/>
</dbReference>
<dbReference type="GO" id="GO:0055085">
    <property type="term" value="P:transmembrane transport"/>
    <property type="evidence" value="ECO:0007669"/>
    <property type="project" value="InterPro"/>
</dbReference>
<feature type="domain" description="Mechanosensitive ion channel MscS C-terminal" evidence="9">
    <location>
        <begin position="454"/>
        <end position="535"/>
    </location>
</feature>
<dbReference type="SUPFAM" id="SSF82689">
    <property type="entry name" value="Mechanosensitive channel protein MscS (YggB), C-terminal domain"/>
    <property type="match status" value="1"/>
</dbReference>
<dbReference type="InterPro" id="IPR049142">
    <property type="entry name" value="MS_channel_1st"/>
</dbReference>
<dbReference type="AlphaFoldDB" id="A0A6M0RZI7"/>
<dbReference type="GO" id="GO:0005886">
    <property type="term" value="C:plasma membrane"/>
    <property type="evidence" value="ECO:0007669"/>
    <property type="project" value="UniProtKB-SubCell"/>
</dbReference>
<proteinExistence type="inferred from homology"/>